<dbReference type="PATRIC" id="fig|1379870.5.peg.3487"/>
<dbReference type="RefSeq" id="WP_046575022.1">
    <property type="nucleotide sequence ID" value="NZ_CP010429.1"/>
</dbReference>
<dbReference type="HOGENOM" id="CLU_1364511_0_0_10"/>
<sequence>MKRKTIYLTLILFIQTLSSIGFGQKTESADAVARVAFTLRNNLGYHRMFRAEGPGMAYGFTMNRNESTPKNWPVGSKLYFSKDGETAEEFILTVTAADAGKTLLTDPETTTRSSIPLVTVRFRNNSLLPHKIMLITYRPDETGNGTQGIMLMPQGSTTQKLPVGTKVYFADAKQVNVVMSGQRIDGSKPFLVVKKEDGGKTIDIFR</sequence>
<feature type="signal peptide" evidence="1">
    <location>
        <begin position="1"/>
        <end position="23"/>
    </location>
</feature>
<keyword evidence="1" id="KW-0732">Signal</keyword>
<organism evidence="2 3">
    <name type="scientific">Spirosoma radiotolerans</name>
    <dbReference type="NCBI Taxonomy" id="1379870"/>
    <lineage>
        <taxon>Bacteria</taxon>
        <taxon>Pseudomonadati</taxon>
        <taxon>Bacteroidota</taxon>
        <taxon>Cytophagia</taxon>
        <taxon>Cytophagales</taxon>
        <taxon>Cytophagaceae</taxon>
        <taxon>Spirosoma</taxon>
    </lineage>
</organism>
<evidence type="ECO:0000313" key="3">
    <source>
        <dbReference type="Proteomes" id="UP000033054"/>
    </source>
</evidence>
<evidence type="ECO:0000313" key="2">
    <source>
        <dbReference type="EMBL" id="AKD56184.1"/>
    </source>
</evidence>
<dbReference type="AlphaFoldDB" id="A0A0E3ZX60"/>
<accession>A0A0E3ZX60</accession>
<name>A0A0E3ZX60_9BACT</name>
<proteinExistence type="predicted"/>
<dbReference type="EMBL" id="CP010429">
    <property type="protein sequence ID" value="AKD56184.1"/>
    <property type="molecule type" value="Genomic_DNA"/>
</dbReference>
<reference evidence="2 3" key="1">
    <citation type="journal article" date="2014" name="Curr. Microbiol.">
        <title>Spirosoma radiotolerans sp. nov., a gamma-radiation-resistant bacterium isolated from gamma ray-irradiated soil.</title>
        <authorList>
            <person name="Lee J.J."/>
            <person name="Srinivasan S."/>
            <person name="Lim S."/>
            <person name="Joe M."/>
            <person name="Im S."/>
            <person name="Bae S.I."/>
            <person name="Park K.R."/>
            <person name="Han J.H."/>
            <person name="Park S.H."/>
            <person name="Joo B.M."/>
            <person name="Park S.J."/>
            <person name="Kim M.K."/>
        </authorList>
    </citation>
    <scope>NUCLEOTIDE SEQUENCE [LARGE SCALE GENOMIC DNA]</scope>
    <source>
        <strain evidence="2 3">DG5A</strain>
    </source>
</reference>
<gene>
    <name evidence="2" type="ORF">SD10_16040</name>
</gene>
<keyword evidence="3" id="KW-1185">Reference proteome</keyword>
<dbReference type="STRING" id="1379870.SD10_16040"/>
<dbReference type="Proteomes" id="UP000033054">
    <property type="component" value="Chromosome"/>
</dbReference>
<evidence type="ECO:0000256" key="1">
    <source>
        <dbReference type="SAM" id="SignalP"/>
    </source>
</evidence>
<feature type="chain" id="PRO_5002416950" evidence="1">
    <location>
        <begin position="24"/>
        <end position="206"/>
    </location>
</feature>
<dbReference type="KEGG" id="srd:SD10_16040"/>
<protein>
    <submittedName>
        <fullName evidence="2">Uncharacterized protein</fullName>
    </submittedName>
</protein>
<dbReference type="OrthoDB" id="949206at2"/>